<dbReference type="Proteomes" id="UP000188605">
    <property type="component" value="Unassembled WGS sequence"/>
</dbReference>
<sequence>MKKKILVMSAYCIGIVGFIIIVGYFFMGNPILYINKYKLTSAIRTIDDKTITLNEVVPFEWETIYSFGPYSNKEHMEEVIGFESDEIYPNNISEDMVDLIFVQDGEVVARVLEYPSKLGYKIQFVPTEEFVNKIEFKDETAFNVEKANGIVTLDMIEA</sequence>
<dbReference type="EMBL" id="LJDB01000078">
    <property type="protein sequence ID" value="ONI38773.1"/>
    <property type="molecule type" value="Genomic_DNA"/>
</dbReference>
<keyword evidence="2" id="KW-1185">Reference proteome</keyword>
<reference evidence="1" key="1">
    <citation type="submission" date="2016-08" db="EMBL/GenBank/DDBJ databases">
        <authorList>
            <person name="Ngugi D.K."/>
            <person name="Miyake S."/>
            <person name="Stingl U."/>
        </authorList>
    </citation>
    <scope>NUCLEOTIDE SEQUENCE</scope>
    <source>
        <strain evidence="1">SCG-B11WGA-EpuloA1</strain>
    </source>
</reference>
<comment type="caution">
    <text evidence="1">The sequence shown here is derived from an EMBL/GenBank/DDBJ whole genome shotgun (WGS) entry which is preliminary data.</text>
</comment>
<name>A0ACC8X9A7_9FIRM</name>
<organism evidence="1 2">
    <name type="scientific">Candidatus Epulonipiscium fishelsonii</name>
    <dbReference type="NCBI Taxonomy" id="77094"/>
    <lineage>
        <taxon>Bacteria</taxon>
        <taxon>Bacillati</taxon>
        <taxon>Bacillota</taxon>
        <taxon>Clostridia</taxon>
        <taxon>Lachnospirales</taxon>
        <taxon>Lachnospiraceae</taxon>
        <taxon>Candidatus Epulonipiscium</taxon>
    </lineage>
</organism>
<accession>A0ACC8X9A7</accession>
<evidence type="ECO:0000313" key="2">
    <source>
        <dbReference type="Proteomes" id="UP000188605"/>
    </source>
</evidence>
<proteinExistence type="predicted"/>
<gene>
    <name evidence="1" type="ORF">AN396_09820</name>
</gene>
<evidence type="ECO:0000313" key="1">
    <source>
        <dbReference type="EMBL" id="ONI38773.1"/>
    </source>
</evidence>
<protein>
    <submittedName>
        <fullName evidence="1">Uncharacterized protein</fullName>
    </submittedName>
</protein>